<sequence>MSWKIRAAATLALGSITATAGAEQRVGDWYLVPQAGYTWLDNDRIARDDMFLGLAVGKHLNDAWSLELGITSGEFDLPGNTSSELDITTYSLDVLRVFARNSVVSPYISLGAGALHSKYTGQSSDTNLLAQAGVGLMIQLAEKRDGTLRFSLRPEVKARWDLPRHNDPQDKFLDYSAGLGFQFAFGPAPVVAAPEPEPAPPPAPPAPPPAPRDSDGDGVLDPQDRCPDTPRGVAVDEHGCPRQGSVTLHGITFEFDSATLTSESRPVLAAVAADVKRYPKLKLELQGHTDSVGNDAYNLRLSEQRAQSVREFLIAEGVSPQQLTAKGYGESQPTANNATAEGRAENRRVDMLVLDNPGDVKIETP</sequence>
<dbReference type="EMBL" id="CP011971">
    <property type="protein sequence ID" value="AMN46152.1"/>
    <property type="molecule type" value="Genomic_DNA"/>
</dbReference>
<evidence type="ECO:0000256" key="7">
    <source>
        <dbReference type="ARBA" id="ARBA00023114"/>
    </source>
</evidence>
<dbReference type="Pfam" id="PF00691">
    <property type="entry name" value="OmpA"/>
    <property type="match status" value="1"/>
</dbReference>
<comment type="subcellular location">
    <subcellularLocation>
        <location evidence="1">Cell outer membrane</location>
        <topology evidence="1">Multi-pass membrane protein</topology>
    </subcellularLocation>
</comment>
<feature type="compositionally biased region" description="Basic and acidic residues" evidence="11">
    <location>
        <begin position="222"/>
        <end position="240"/>
    </location>
</feature>
<keyword evidence="9" id="KW-0998">Cell outer membrane</keyword>
<evidence type="ECO:0000259" key="13">
    <source>
        <dbReference type="PROSITE" id="PS51123"/>
    </source>
</evidence>
<dbReference type="GO" id="GO:0006811">
    <property type="term" value="P:monoatomic ion transport"/>
    <property type="evidence" value="ECO:0007669"/>
    <property type="project" value="UniProtKB-KW"/>
</dbReference>
<feature type="compositionally biased region" description="Pro residues" evidence="11">
    <location>
        <begin position="195"/>
        <end position="211"/>
    </location>
</feature>
<dbReference type="SUPFAM" id="SSF103647">
    <property type="entry name" value="TSP type-3 repeat"/>
    <property type="match status" value="1"/>
</dbReference>
<feature type="chain" id="PRO_5007448285" description="OmpA-like domain-containing protein" evidence="12">
    <location>
        <begin position="21"/>
        <end position="365"/>
    </location>
</feature>
<evidence type="ECO:0000256" key="12">
    <source>
        <dbReference type="SAM" id="SignalP"/>
    </source>
</evidence>
<gene>
    <name evidence="14" type="ORF">ACG33_03325</name>
</gene>
<feature type="region of interest" description="Disordered" evidence="11">
    <location>
        <begin position="190"/>
        <end position="240"/>
    </location>
</feature>
<protein>
    <recommendedName>
        <fullName evidence="13">OmpA-like domain-containing protein</fullName>
    </recommendedName>
</protein>
<dbReference type="GO" id="GO:0005509">
    <property type="term" value="F:calcium ion binding"/>
    <property type="evidence" value="ECO:0007669"/>
    <property type="project" value="InterPro"/>
</dbReference>
<evidence type="ECO:0000256" key="2">
    <source>
        <dbReference type="ARBA" id="ARBA00022448"/>
    </source>
</evidence>
<dbReference type="InterPro" id="IPR027385">
    <property type="entry name" value="Beta-barrel_OMP"/>
</dbReference>
<keyword evidence="15" id="KW-1185">Reference proteome</keyword>
<dbReference type="SUPFAM" id="SSF103088">
    <property type="entry name" value="OmpA-like"/>
    <property type="match status" value="1"/>
</dbReference>
<dbReference type="InterPro" id="IPR050330">
    <property type="entry name" value="Bact_OuterMem_StrucFunc"/>
</dbReference>
<dbReference type="Gene3D" id="3.30.1330.60">
    <property type="entry name" value="OmpA-like domain"/>
    <property type="match status" value="1"/>
</dbReference>
<evidence type="ECO:0000256" key="11">
    <source>
        <dbReference type="SAM" id="MobiDB-lite"/>
    </source>
</evidence>
<dbReference type="RefSeq" id="WP_066918665.1">
    <property type="nucleotide sequence ID" value="NZ_CP011971.1"/>
</dbReference>
<proteinExistence type="predicted"/>
<keyword evidence="4" id="KW-0812">Transmembrane</keyword>
<dbReference type="PROSITE" id="PS01068">
    <property type="entry name" value="OMPA_1"/>
    <property type="match status" value="1"/>
</dbReference>
<dbReference type="PANTHER" id="PTHR30329:SF21">
    <property type="entry name" value="LIPOPROTEIN YIAD-RELATED"/>
    <property type="match status" value="1"/>
</dbReference>
<dbReference type="GO" id="GO:0015288">
    <property type="term" value="F:porin activity"/>
    <property type="evidence" value="ECO:0007669"/>
    <property type="project" value="UniProtKB-KW"/>
</dbReference>
<dbReference type="KEGG" id="sdf:ACG33_03325"/>
<evidence type="ECO:0000256" key="5">
    <source>
        <dbReference type="ARBA" id="ARBA00022729"/>
    </source>
</evidence>
<dbReference type="PROSITE" id="PS51123">
    <property type="entry name" value="OMPA_2"/>
    <property type="match status" value="1"/>
</dbReference>
<dbReference type="PANTHER" id="PTHR30329">
    <property type="entry name" value="STATOR ELEMENT OF FLAGELLAR MOTOR COMPLEX"/>
    <property type="match status" value="1"/>
</dbReference>
<dbReference type="AlphaFoldDB" id="A0A127F6S2"/>
<evidence type="ECO:0000256" key="4">
    <source>
        <dbReference type="ARBA" id="ARBA00022692"/>
    </source>
</evidence>
<dbReference type="OrthoDB" id="9805832at2"/>
<dbReference type="STRING" id="465721.ACG33_03325"/>
<dbReference type="GO" id="GO:0046930">
    <property type="term" value="C:pore complex"/>
    <property type="evidence" value="ECO:0007669"/>
    <property type="project" value="UniProtKB-KW"/>
</dbReference>
<evidence type="ECO:0000256" key="8">
    <source>
        <dbReference type="ARBA" id="ARBA00023136"/>
    </source>
</evidence>
<organism evidence="14 15">
    <name type="scientific">Steroidobacter denitrificans</name>
    <dbReference type="NCBI Taxonomy" id="465721"/>
    <lineage>
        <taxon>Bacteria</taxon>
        <taxon>Pseudomonadati</taxon>
        <taxon>Pseudomonadota</taxon>
        <taxon>Gammaproteobacteria</taxon>
        <taxon>Steroidobacterales</taxon>
        <taxon>Steroidobacteraceae</taxon>
        <taxon>Steroidobacter</taxon>
    </lineage>
</organism>
<evidence type="ECO:0000256" key="10">
    <source>
        <dbReference type="PROSITE-ProRule" id="PRU00473"/>
    </source>
</evidence>
<feature type="domain" description="OmpA-like" evidence="13">
    <location>
        <begin position="240"/>
        <end position="357"/>
    </location>
</feature>
<keyword evidence="3" id="KW-1134">Transmembrane beta strand</keyword>
<feature type="signal peptide" evidence="12">
    <location>
        <begin position="1"/>
        <end position="20"/>
    </location>
</feature>
<dbReference type="InterPro" id="IPR006664">
    <property type="entry name" value="OMP_bac"/>
</dbReference>
<dbReference type="InterPro" id="IPR011250">
    <property type="entry name" value="OMP/PagP_B-barrel"/>
</dbReference>
<name>A0A127F6S2_STEDE</name>
<evidence type="ECO:0000313" key="15">
    <source>
        <dbReference type="Proteomes" id="UP000070250"/>
    </source>
</evidence>
<dbReference type="Gene3D" id="2.40.160.20">
    <property type="match status" value="1"/>
</dbReference>
<dbReference type="InterPro" id="IPR006665">
    <property type="entry name" value="OmpA-like"/>
</dbReference>
<dbReference type="CDD" id="cd07185">
    <property type="entry name" value="OmpA_C-like"/>
    <property type="match status" value="1"/>
</dbReference>
<dbReference type="InterPro" id="IPR006690">
    <property type="entry name" value="OMPA-like_CS"/>
</dbReference>
<evidence type="ECO:0000256" key="3">
    <source>
        <dbReference type="ARBA" id="ARBA00022452"/>
    </source>
</evidence>
<dbReference type="SUPFAM" id="SSF56925">
    <property type="entry name" value="OMPA-like"/>
    <property type="match status" value="1"/>
</dbReference>
<keyword evidence="7" id="KW-0626">Porin</keyword>
<keyword evidence="6" id="KW-0406">Ion transport</keyword>
<evidence type="ECO:0000313" key="14">
    <source>
        <dbReference type="EMBL" id="AMN46152.1"/>
    </source>
</evidence>
<keyword evidence="8 10" id="KW-0472">Membrane</keyword>
<evidence type="ECO:0000256" key="6">
    <source>
        <dbReference type="ARBA" id="ARBA00023065"/>
    </source>
</evidence>
<dbReference type="Pfam" id="PF13505">
    <property type="entry name" value="OMP_b-brl"/>
    <property type="match status" value="1"/>
</dbReference>
<dbReference type="InterPro" id="IPR036737">
    <property type="entry name" value="OmpA-like_sf"/>
</dbReference>
<reference evidence="14 15" key="1">
    <citation type="submission" date="2015-06" db="EMBL/GenBank/DDBJ databases">
        <title>A Comprehensive Approach to Explore the Metabolic and Phylogenetic Diversity of Bacterial Steroid Degradation in the Environment: Testosterone as an Example.</title>
        <authorList>
            <person name="Yang F.-C."/>
            <person name="Chen Y.-L."/>
            <person name="Yu C.-P."/>
            <person name="Tang S.-L."/>
            <person name="Wang P.-H."/>
            <person name="Ismail W."/>
            <person name="Wang C.-H."/>
            <person name="Yang C.-Y."/>
            <person name="Chiang Y.-R."/>
        </authorList>
    </citation>
    <scope>NUCLEOTIDE SEQUENCE [LARGE SCALE GENOMIC DNA]</scope>
    <source>
        <strain evidence="14 15">DSM 18526</strain>
    </source>
</reference>
<evidence type="ECO:0000256" key="1">
    <source>
        <dbReference type="ARBA" id="ARBA00004571"/>
    </source>
</evidence>
<dbReference type="GO" id="GO:0009279">
    <property type="term" value="C:cell outer membrane"/>
    <property type="evidence" value="ECO:0007669"/>
    <property type="project" value="UniProtKB-SubCell"/>
</dbReference>
<dbReference type="PRINTS" id="PR01021">
    <property type="entry name" value="OMPADOMAIN"/>
</dbReference>
<evidence type="ECO:0000256" key="9">
    <source>
        <dbReference type="ARBA" id="ARBA00023237"/>
    </source>
</evidence>
<keyword evidence="2" id="KW-0813">Transport</keyword>
<keyword evidence="5 12" id="KW-0732">Signal</keyword>
<dbReference type="Proteomes" id="UP000070250">
    <property type="component" value="Chromosome"/>
</dbReference>
<accession>A0A127F6S2</accession>
<dbReference type="InterPro" id="IPR028974">
    <property type="entry name" value="TSP_type-3_rpt"/>
</dbReference>
<feature type="region of interest" description="Disordered" evidence="11">
    <location>
        <begin position="324"/>
        <end position="365"/>
    </location>
</feature>